<sequence>MPDLVHRHVAGGIAVLEIANPPANLISAPVRSALSAALAETLEDPGIDVLLIVAAGRDFCTGLDLPQPRGFAARGEREAPTLSALCAEIEAATKPVVAAIQGQVFSSGAELALAAHYRLAGAGAQIAFPEVRVGLSPRGGSTQRLPRLLGADPALDLLLGGRPVTVRRPPARALFDAVVAEDLRGAALRFCAPLQEAGSGPRPSAAAQAGLRDPVGYQAAIARRRAQLAGHPEAARHAILDCVEAAQLLPFEAGLAREADACLELAGSDQALAMRQIFLAERRLLAGAAQDAAHLPEEVRIAVLGGGPLATEIVICALKHGIAVNWGTRDPSRLRAGMNEVTAALTAQKARGAVTEADLRVMLDRLKLGESHKMAEGIHAAIIAARGQGAVPLPPGAPRFKAFPDPVAQVDLRFAPPVTHANFAEVLVGPGADPEAVQFARALVRRMGKLPLVVATRGDAVTDRMMMTLQAAADALVDLGEDPFAIDAAVRGLDWPRAPFEMRDIAGLADGAGRPRPEGARNWSALVLQTGRQGLATGRGFYLHREEGRVPDPAVRKLIDDMRPPAPQPRDLDALAECLMTALANAGARLLADRAVARSDDIDLAMHLGLGFPRWRGGPMMAADRAGLFHVKRILDSVDHPDRRLWEPHPIWADLVKNGRRFADLGA</sequence>
<evidence type="ECO:0000313" key="7">
    <source>
        <dbReference type="Proteomes" id="UP000186684"/>
    </source>
</evidence>
<gene>
    <name evidence="6" type="ORF">SAMN05421759_11715</name>
</gene>
<dbReference type="RefSeq" id="WP_076450285.1">
    <property type="nucleotide sequence ID" value="NZ_FTOQ01000017.1"/>
</dbReference>
<dbReference type="AlphaFoldDB" id="A0A1N7PL76"/>
<dbReference type="PANTHER" id="PTHR23309">
    <property type="entry name" value="3-HYDROXYACYL-COA DEHYROGENASE"/>
    <property type="match status" value="1"/>
</dbReference>
<evidence type="ECO:0000256" key="1">
    <source>
        <dbReference type="ARBA" id="ARBA00023235"/>
    </source>
</evidence>
<dbReference type="SUPFAM" id="SSF51735">
    <property type="entry name" value="NAD(P)-binding Rossmann-fold domains"/>
    <property type="match status" value="1"/>
</dbReference>
<dbReference type="Gene3D" id="1.10.1040.50">
    <property type="match status" value="1"/>
</dbReference>
<dbReference type="PANTHER" id="PTHR23309:SF49">
    <property type="entry name" value="PEROXISOMAL BIFUNCTIONAL ENZYME"/>
    <property type="match status" value="1"/>
</dbReference>
<dbReference type="InterPro" id="IPR008927">
    <property type="entry name" value="6-PGluconate_DH-like_C_sf"/>
</dbReference>
<dbReference type="InterPro" id="IPR029045">
    <property type="entry name" value="ClpP/crotonase-like_dom_sf"/>
</dbReference>
<proteinExistence type="predicted"/>
<dbReference type="GO" id="GO:0006635">
    <property type="term" value="P:fatty acid beta-oxidation"/>
    <property type="evidence" value="ECO:0007669"/>
    <property type="project" value="TreeGrafter"/>
</dbReference>
<keyword evidence="7" id="KW-1185">Reference proteome</keyword>
<comment type="catalytic activity">
    <reaction evidence="4">
        <text>a (3S)-3-hydroxyacyl-CoA + NAD(+) = a 3-oxoacyl-CoA + NADH + H(+)</text>
        <dbReference type="Rhea" id="RHEA:22432"/>
        <dbReference type="ChEBI" id="CHEBI:15378"/>
        <dbReference type="ChEBI" id="CHEBI:57318"/>
        <dbReference type="ChEBI" id="CHEBI:57540"/>
        <dbReference type="ChEBI" id="CHEBI:57945"/>
        <dbReference type="ChEBI" id="CHEBI:90726"/>
        <dbReference type="EC" id="1.1.1.35"/>
    </reaction>
</comment>
<dbReference type="InterPro" id="IPR001753">
    <property type="entry name" value="Enoyl-CoA_hydra/iso"/>
</dbReference>
<evidence type="ECO:0000259" key="5">
    <source>
        <dbReference type="Pfam" id="PF02737"/>
    </source>
</evidence>
<feature type="domain" description="3-hydroxyacyl-CoA dehydrogenase NAD binding" evidence="5">
    <location>
        <begin position="301"/>
        <end position="376"/>
    </location>
</feature>
<reference evidence="7" key="1">
    <citation type="submission" date="2017-01" db="EMBL/GenBank/DDBJ databases">
        <authorList>
            <person name="Varghese N."/>
            <person name="Submissions S."/>
        </authorList>
    </citation>
    <scope>NUCLEOTIDE SEQUENCE [LARGE SCALE GENOMIC DNA]</scope>
    <source>
        <strain evidence="7">DSM 29430</strain>
    </source>
</reference>
<keyword evidence="1" id="KW-0413">Isomerase</keyword>
<evidence type="ECO:0000256" key="4">
    <source>
        <dbReference type="ARBA" id="ARBA00049556"/>
    </source>
</evidence>
<dbReference type="EMBL" id="FTOQ01000017">
    <property type="protein sequence ID" value="SIT11338.1"/>
    <property type="molecule type" value="Genomic_DNA"/>
</dbReference>
<dbReference type="Pfam" id="PF02737">
    <property type="entry name" value="3HCDH_N"/>
    <property type="match status" value="1"/>
</dbReference>
<dbReference type="Gene3D" id="3.40.50.720">
    <property type="entry name" value="NAD(P)-binding Rossmann-like Domain"/>
    <property type="match status" value="1"/>
</dbReference>
<evidence type="ECO:0000256" key="3">
    <source>
        <dbReference type="ARBA" id="ARBA00023268"/>
    </source>
</evidence>
<evidence type="ECO:0000256" key="2">
    <source>
        <dbReference type="ARBA" id="ARBA00023239"/>
    </source>
</evidence>
<dbReference type="GO" id="GO:0016829">
    <property type="term" value="F:lyase activity"/>
    <property type="evidence" value="ECO:0007669"/>
    <property type="project" value="UniProtKB-KW"/>
</dbReference>
<dbReference type="CDD" id="cd06558">
    <property type="entry name" value="crotonase-like"/>
    <property type="match status" value="1"/>
</dbReference>
<keyword evidence="3" id="KW-0511">Multifunctional enzyme</keyword>
<dbReference type="Pfam" id="PF00378">
    <property type="entry name" value="ECH_1"/>
    <property type="match status" value="1"/>
</dbReference>
<evidence type="ECO:0000313" key="6">
    <source>
        <dbReference type="EMBL" id="SIT11338.1"/>
    </source>
</evidence>
<dbReference type="InterPro" id="IPR006176">
    <property type="entry name" value="3-OHacyl-CoA_DH_NAD-bd"/>
</dbReference>
<organism evidence="6 7">
    <name type="scientific">Roseivivax lentus</name>
    <dbReference type="NCBI Taxonomy" id="633194"/>
    <lineage>
        <taxon>Bacteria</taxon>
        <taxon>Pseudomonadati</taxon>
        <taxon>Pseudomonadota</taxon>
        <taxon>Alphaproteobacteria</taxon>
        <taxon>Rhodobacterales</taxon>
        <taxon>Roseobacteraceae</taxon>
        <taxon>Roseivivax</taxon>
    </lineage>
</organism>
<dbReference type="GO" id="GO:0070403">
    <property type="term" value="F:NAD+ binding"/>
    <property type="evidence" value="ECO:0007669"/>
    <property type="project" value="InterPro"/>
</dbReference>
<protein>
    <submittedName>
        <fullName evidence="6">3-hydroxyacyl-CoA dehydrogenase</fullName>
    </submittedName>
</protein>
<dbReference type="GO" id="GO:0016853">
    <property type="term" value="F:isomerase activity"/>
    <property type="evidence" value="ECO:0007669"/>
    <property type="project" value="UniProtKB-KW"/>
</dbReference>
<dbReference type="SUPFAM" id="SSF48179">
    <property type="entry name" value="6-phosphogluconate dehydrogenase C-terminal domain-like"/>
    <property type="match status" value="2"/>
</dbReference>
<dbReference type="InterPro" id="IPR036291">
    <property type="entry name" value="NAD(P)-bd_dom_sf"/>
</dbReference>
<dbReference type="STRING" id="633194.SAMN05421759_11715"/>
<dbReference type="Proteomes" id="UP000186684">
    <property type="component" value="Unassembled WGS sequence"/>
</dbReference>
<keyword evidence="2" id="KW-0456">Lyase</keyword>
<dbReference type="SUPFAM" id="SSF52096">
    <property type="entry name" value="ClpP/crotonase"/>
    <property type="match status" value="1"/>
</dbReference>
<accession>A0A1N7PL76</accession>
<name>A0A1N7PL76_9RHOB</name>
<dbReference type="Gene3D" id="3.90.226.10">
    <property type="entry name" value="2-enoyl-CoA Hydratase, Chain A, domain 1"/>
    <property type="match status" value="1"/>
</dbReference>
<dbReference type="OrthoDB" id="9771883at2"/>
<dbReference type="GO" id="GO:0003857">
    <property type="term" value="F:(3S)-3-hydroxyacyl-CoA dehydrogenase (NAD+) activity"/>
    <property type="evidence" value="ECO:0007669"/>
    <property type="project" value="UniProtKB-EC"/>
</dbReference>